<keyword evidence="2" id="KW-1185">Reference proteome</keyword>
<reference evidence="1 2" key="1">
    <citation type="submission" date="2020-03" db="EMBL/GenBank/DDBJ databases">
        <title>WGS of actinomycetes isolated from Thailand.</title>
        <authorList>
            <person name="Thawai C."/>
        </authorList>
    </citation>
    <scope>NUCLEOTIDE SEQUENCE [LARGE SCALE GENOMIC DNA]</scope>
    <source>
        <strain evidence="1 2">HSS6-12</strain>
    </source>
</reference>
<dbReference type="EMBL" id="JAATEO010000041">
    <property type="protein sequence ID" value="NJP35380.1"/>
    <property type="molecule type" value="Genomic_DNA"/>
</dbReference>
<proteinExistence type="predicted"/>
<evidence type="ECO:0000313" key="1">
    <source>
        <dbReference type="EMBL" id="NJP35380.1"/>
    </source>
</evidence>
<organism evidence="1 2">
    <name type="scientific">Micromonospora thermarum</name>
    <dbReference type="NCBI Taxonomy" id="2720024"/>
    <lineage>
        <taxon>Bacteria</taxon>
        <taxon>Bacillati</taxon>
        <taxon>Actinomycetota</taxon>
        <taxon>Actinomycetes</taxon>
        <taxon>Micromonosporales</taxon>
        <taxon>Micromonosporaceae</taxon>
        <taxon>Micromonospora</taxon>
    </lineage>
</organism>
<protein>
    <submittedName>
        <fullName evidence="1">Uncharacterized protein</fullName>
    </submittedName>
</protein>
<dbReference type="RefSeq" id="WP_168003725.1">
    <property type="nucleotide sequence ID" value="NZ_JAATEO010000041.1"/>
</dbReference>
<dbReference type="Proteomes" id="UP000783871">
    <property type="component" value="Unassembled WGS sequence"/>
</dbReference>
<evidence type="ECO:0000313" key="2">
    <source>
        <dbReference type="Proteomes" id="UP000783871"/>
    </source>
</evidence>
<accession>A0ABX0ZBU3</accession>
<name>A0ABX0ZBU3_9ACTN</name>
<sequence>MTALATPARLREWATSVGDVGGYWCSDESCTEMDWDATLDVHAVRHFYRRSAAARRARAEVLAAPDCPTEPELIDQQVRAHVDVVAARRPGPWDFQPSAQRG</sequence>
<comment type="caution">
    <text evidence="1">The sequence shown here is derived from an EMBL/GenBank/DDBJ whole genome shotgun (WGS) entry which is preliminary data.</text>
</comment>
<gene>
    <name evidence="1" type="ORF">HCJ94_26270</name>
</gene>